<evidence type="ECO:0000313" key="2">
    <source>
        <dbReference type="Proteomes" id="UP000465092"/>
    </source>
</evidence>
<name>A0A6B9RI03_9CAUD</name>
<dbReference type="Proteomes" id="UP000465092">
    <property type="component" value="Segment"/>
</dbReference>
<organism evidence="1 2">
    <name type="scientific">Pectobacterium phage MA12</name>
    <dbReference type="NCBI Taxonomy" id="2686474"/>
    <lineage>
        <taxon>Viruses</taxon>
        <taxon>Duplodnaviria</taxon>
        <taxon>Heunggongvirae</taxon>
        <taxon>Uroviricota</taxon>
        <taxon>Caudoviricetes</taxon>
        <taxon>Casjensviridae</taxon>
        <taxon>Newforgelanevirus</taxon>
        <taxon>Newforgelanevirus MA12</taxon>
    </lineage>
</organism>
<dbReference type="EMBL" id="MN692199">
    <property type="protein sequence ID" value="QHI00842.1"/>
    <property type="molecule type" value="Genomic_DNA"/>
</dbReference>
<proteinExistence type="predicted"/>
<gene>
    <name evidence="1" type="ORF">MA12_gp15</name>
</gene>
<sequence>MATINVLSEACQKIYGHELPDDVRADYDWISDDELSDYIFFTVEGVTHCVSDFLRCDDYTAQGFHAAYSENAFSALLIGIIDGDDDNLKVGRVC</sequence>
<reference evidence="1 2" key="1">
    <citation type="journal article" date="2020" name="Viruses">
        <title>Genomic Characterization, Formulation and Efficacy in Planta of a Siphoviridae and Podoviridae Protection Cocktail against the Bacterial Plant Pathogens Pectobacterium spp.</title>
        <authorList>
            <person name="Zaczek-Moczydlowska M.A."/>
            <person name="Young G.K."/>
            <person name="Trudgett J."/>
            <person name="Fleming C.C."/>
            <person name="Campbell K."/>
            <person name="O'Hanlon R."/>
        </authorList>
    </citation>
    <scope>NUCLEOTIDE SEQUENCE [LARGE SCALE GENOMIC DNA]</scope>
</reference>
<accession>A0A6B9RI03</accession>
<keyword evidence="2" id="KW-1185">Reference proteome</keyword>
<protein>
    <submittedName>
        <fullName evidence="1">Uncharacterized protein</fullName>
    </submittedName>
</protein>
<evidence type="ECO:0000313" key="1">
    <source>
        <dbReference type="EMBL" id="QHI00842.1"/>
    </source>
</evidence>